<reference evidence="2" key="1">
    <citation type="journal article" date="2013" name="Nat. Commun.">
        <title>Whole-genome sequencing of Oryza brachyantha reveals mechanisms underlying Oryza genome evolution.</title>
        <authorList>
            <person name="Chen J."/>
            <person name="Huang Q."/>
            <person name="Gao D."/>
            <person name="Wang J."/>
            <person name="Lang Y."/>
            <person name="Liu T."/>
            <person name="Li B."/>
            <person name="Bai Z."/>
            <person name="Luis Goicoechea J."/>
            <person name="Liang C."/>
            <person name="Chen C."/>
            <person name="Zhang W."/>
            <person name="Sun S."/>
            <person name="Liao Y."/>
            <person name="Zhang X."/>
            <person name="Yang L."/>
            <person name="Song C."/>
            <person name="Wang M."/>
            <person name="Shi J."/>
            <person name="Liu G."/>
            <person name="Liu J."/>
            <person name="Zhou H."/>
            <person name="Zhou W."/>
            <person name="Yu Q."/>
            <person name="An N."/>
            <person name="Chen Y."/>
            <person name="Cai Q."/>
            <person name="Wang B."/>
            <person name="Liu B."/>
            <person name="Min J."/>
            <person name="Huang Y."/>
            <person name="Wu H."/>
            <person name="Li Z."/>
            <person name="Zhang Y."/>
            <person name="Yin Y."/>
            <person name="Song W."/>
            <person name="Jiang J."/>
            <person name="Jackson S.A."/>
            <person name="Wing R.A."/>
            <person name="Wang J."/>
            <person name="Chen M."/>
        </authorList>
    </citation>
    <scope>NUCLEOTIDE SEQUENCE [LARGE SCALE GENOMIC DNA]</scope>
    <source>
        <strain evidence="2">cv. IRGC 101232</strain>
    </source>
</reference>
<proteinExistence type="predicted"/>
<dbReference type="AlphaFoldDB" id="J3L158"/>
<keyword evidence="1" id="KW-0472">Membrane</keyword>
<feature type="transmembrane region" description="Helical" evidence="1">
    <location>
        <begin position="6"/>
        <end position="28"/>
    </location>
</feature>
<accession>J3L158</accession>
<evidence type="ECO:0000256" key="1">
    <source>
        <dbReference type="SAM" id="Phobius"/>
    </source>
</evidence>
<reference evidence="2" key="2">
    <citation type="submission" date="2013-04" db="UniProtKB">
        <authorList>
            <consortium name="EnsemblPlants"/>
        </authorList>
    </citation>
    <scope>IDENTIFICATION</scope>
</reference>
<name>J3L158_ORYBR</name>
<dbReference type="Proteomes" id="UP000006038">
    <property type="component" value="Chromosome 1"/>
</dbReference>
<dbReference type="Gramene" id="OB01G29640.1">
    <property type="protein sequence ID" value="OB01G29640.1"/>
    <property type="gene ID" value="OB01G29640"/>
</dbReference>
<keyword evidence="3" id="KW-1185">Reference proteome</keyword>
<evidence type="ECO:0000313" key="2">
    <source>
        <dbReference type="EnsemblPlants" id="OB01G29640.1"/>
    </source>
</evidence>
<organism evidence="2">
    <name type="scientific">Oryza brachyantha</name>
    <name type="common">malo sina</name>
    <dbReference type="NCBI Taxonomy" id="4533"/>
    <lineage>
        <taxon>Eukaryota</taxon>
        <taxon>Viridiplantae</taxon>
        <taxon>Streptophyta</taxon>
        <taxon>Embryophyta</taxon>
        <taxon>Tracheophyta</taxon>
        <taxon>Spermatophyta</taxon>
        <taxon>Magnoliopsida</taxon>
        <taxon>Liliopsida</taxon>
        <taxon>Poales</taxon>
        <taxon>Poaceae</taxon>
        <taxon>BOP clade</taxon>
        <taxon>Oryzoideae</taxon>
        <taxon>Oryzeae</taxon>
        <taxon>Oryzinae</taxon>
        <taxon>Oryza</taxon>
    </lineage>
</organism>
<evidence type="ECO:0000313" key="3">
    <source>
        <dbReference type="Proteomes" id="UP000006038"/>
    </source>
</evidence>
<sequence length="89" mass="10102">MDESPMTTVLFGVIPLFEGIMNVLMALFKNELELVVGYTIQLALNRLNWGENTDPIDRFFGAEILHDGVLIRSALVIIAMAKYEWMIDL</sequence>
<protein>
    <submittedName>
        <fullName evidence="2">Uncharacterized protein</fullName>
    </submittedName>
</protein>
<keyword evidence="1" id="KW-0812">Transmembrane</keyword>
<keyword evidence="1" id="KW-1133">Transmembrane helix</keyword>
<dbReference type="HOGENOM" id="CLU_2458357_0_0_1"/>
<dbReference type="EnsemblPlants" id="OB01G29640.1">
    <property type="protein sequence ID" value="OB01G29640.1"/>
    <property type="gene ID" value="OB01G29640"/>
</dbReference>